<feature type="compositionally biased region" description="Basic and acidic residues" evidence="11">
    <location>
        <begin position="650"/>
        <end position="677"/>
    </location>
</feature>
<evidence type="ECO:0000256" key="9">
    <source>
        <dbReference type="ARBA" id="ARBA00023136"/>
    </source>
</evidence>
<dbReference type="PANTHER" id="PTHR24222">
    <property type="entry name" value="ABC TRANSPORTER B FAMILY"/>
    <property type="match status" value="1"/>
</dbReference>
<dbReference type="EMBL" id="PKPP01001597">
    <property type="protein sequence ID" value="PWA81374.1"/>
    <property type="molecule type" value="Genomic_DNA"/>
</dbReference>
<evidence type="ECO:0000256" key="8">
    <source>
        <dbReference type="ARBA" id="ARBA00022989"/>
    </source>
</evidence>
<feature type="transmembrane region" description="Helical" evidence="12">
    <location>
        <begin position="984"/>
        <end position="1001"/>
    </location>
</feature>
<feature type="domain" description="ABC transporter" evidence="13">
    <location>
        <begin position="403"/>
        <end position="639"/>
    </location>
</feature>
<feature type="transmembrane region" description="Helical" evidence="12">
    <location>
        <begin position="302"/>
        <end position="329"/>
    </location>
</feature>
<feature type="transmembrane region" description="Helical" evidence="12">
    <location>
        <begin position="761"/>
        <end position="785"/>
    </location>
</feature>
<reference evidence="15 16" key="1">
    <citation type="journal article" date="2018" name="Mol. Plant">
        <title>The genome of Artemisia annua provides insight into the evolution of Asteraceae family and artemisinin biosynthesis.</title>
        <authorList>
            <person name="Shen Q."/>
            <person name="Zhang L."/>
            <person name="Liao Z."/>
            <person name="Wang S."/>
            <person name="Yan T."/>
            <person name="Shi P."/>
            <person name="Liu M."/>
            <person name="Fu X."/>
            <person name="Pan Q."/>
            <person name="Wang Y."/>
            <person name="Lv Z."/>
            <person name="Lu X."/>
            <person name="Zhang F."/>
            <person name="Jiang W."/>
            <person name="Ma Y."/>
            <person name="Chen M."/>
            <person name="Hao X."/>
            <person name="Li L."/>
            <person name="Tang Y."/>
            <person name="Lv G."/>
            <person name="Zhou Y."/>
            <person name="Sun X."/>
            <person name="Brodelius P.E."/>
            <person name="Rose J.K.C."/>
            <person name="Tang K."/>
        </authorList>
    </citation>
    <scope>NUCLEOTIDE SEQUENCE [LARGE SCALE GENOMIC DNA]</scope>
    <source>
        <strain evidence="16">cv. Huhao1</strain>
        <tissue evidence="15">Leaf</tissue>
    </source>
</reference>
<name>A0A2U1P6K0_ARTAN</name>
<dbReference type="InterPro" id="IPR011527">
    <property type="entry name" value="ABC1_TM_dom"/>
</dbReference>
<evidence type="ECO:0000256" key="11">
    <source>
        <dbReference type="SAM" id="MobiDB-lite"/>
    </source>
</evidence>
<feature type="transmembrane region" description="Helical" evidence="12">
    <location>
        <begin position="1364"/>
        <end position="1385"/>
    </location>
</feature>
<feature type="transmembrane region" description="Helical" evidence="12">
    <location>
        <begin position="839"/>
        <end position="859"/>
    </location>
</feature>
<dbReference type="PRINTS" id="PR00783">
    <property type="entry name" value="MINTRINSICP"/>
</dbReference>
<evidence type="ECO:0000256" key="3">
    <source>
        <dbReference type="ARBA" id="ARBA00022448"/>
    </source>
</evidence>
<dbReference type="Pfam" id="PF00005">
    <property type="entry name" value="ABC_tran"/>
    <property type="match status" value="2"/>
</dbReference>
<dbReference type="FunFam" id="3.40.50.300:FF:001683">
    <property type="entry name" value="ABC transporter B family member 20"/>
    <property type="match status" value="1"/>
</dbReference>
<dbReference type="Gene3D" id="1.20.1080.10">
    <property type="entry name" value="Glycerol uptake facilitator protein"/>
    <property type="match status" value="2"/>
</dbReference>
<dbReference type="FunFam" id="1.20.1560.10:FF:000021">
    <property type="entry name" value="ABC transporter B family member 6"/>
    <property type="match status" value="1"/>
</dbReference>
<dbReference type="Proteomes" id="UP000245207">
    <property type="component" value="Unassembled WGS sequence"/>
</dbReference>
<dbReference type="Gene3D" id="3.40.50.300">
    <property type="entry name" value="P-loop containing nucleotide triphosphate hydrolases"/>
    <property type="match status" value="2"/>
</dbReference>
<comment type="similarity">
    <text evidence="2">Belongs to the ABC transporter superfamily. ABCB family. Multidrug resistance exporter (TC 3.A.1.201) subfamily.</text>
</comment>
<evidence type="ECO:0000256" key="1">
    <source>
        <dbReference type="ARBA" id="ARBA00004141"/>
    </source>
</evidence>
<evidence type="ECO:0000256" key="2">
    <source>
        <dbReference type="ARBA" id="ARBA00007577"/>
    </source>
</evidence>
<evidence type="ECO:0000313" key="15">
    <source>
        <dbReference type="EMBL" id="PWA81374.1"/>
    </source>
</evidence>
<feature type="transmembrane region" description="Helical" evidence="12">
    <location>
        <begin position="1406"/>
        <end position="1428"/>
    </location>
</feature>
<comment type="subcellular location">
    <subcellularLocation>
        <location evidence="1">Membrane</location>
        <topology evidence="1">Multi-pass membrane protein</topology>
    </subcellularLocation>
</comment>
<feature type="transmembrane region" description="Helical" evidence="12">
    <location>
        <begin position="126"/>
        <end position="150"/>
    </location>
</feature>
<evidence type="ECO:0000256" key="7">
    <source>
        <dbReference type="ARBA" id="ARBA00022840"/>
    </source>
</evidence>
<feature type="region of interest" description="Disordered" evidence="11">
    <location>
        <begin position="650"/>
        <end position="679"/>
    </location>
</feature>
<dbReference type="Pfam" id="PF00664">
    <property type="entry name" value="ABC_membrane"/>
    <property type="match status" value="2"/>
</dbReference>
<dbReference type="SUPFAM" id="SSF81338">
    <property type="entry name" value="Aquaporin-like"/>
    <property type="match status" value="1"/>
</dbReference>
<dbReference type="PROSITE" id="PS50929">
    <property type="entry name" value="ABC_TM1F"/>
    <property type="match status" value="2"/>
</dbReference>
<feature type="domain" description="ABC transmembrane type-1" evidence="14">
    <location>
        <begin position="721"/>
        <end position="1004"/>
    </location>
</feature>
<dbReference type="InterPro" id="IPR039421">
    <property type="entry name" value="Type_1_exporter"/>
</dbReference>
<dbReference type="InterPro" id="IPR036640">
    <property type="entry name" value="ABC1_TM_sf"/>
</dbReference>
<dbReference type="InterPro" id="IPR027417">
    <property type="entry name" value="P-loop_NTPase"/>
</dbReference>
<keyword evidence="8 12" id="KW-1133">Transmembrane helix</keyword>
<keyword evidence="3" id="KW-0813">Transport</keyword>
<keyword evidence="4 12" id="KW-0812">Transmembrane</keyword>
<feature type="domain" description="ABC transporter" evidence="13">
    <location>
        <begin position="1041"/>
        <end position="1278"/>
    </location>
</feature>
<dbReference type="SMART" id="SM00382">
    <property type="entry name" value="AAA"/>
    <property type="match status" value="2"/>
</dbReference>
<feature type="transmembrane region" description="Helical" evidence="12">
    <location>
        <begin position="228"/>
        <end position="249"/>
    </location>
</feature>
<accession>A0A2U1P6K0</accession>
<feature type="transmembrane region" description="Helical" evidence="12">
    <location>
        <begin position="78"/>
        <end position="106"/>
    </location>
</feature>
<dbReference type="CDD" id="cd18578">
    <property type="entry name" value="ABC_6TM_Pgp_ABCB1_D2_like"/>
    <property type="match status" value="1"/>
</dbReference>
<dbReference type="PANTHER" id="PTHR24222:SF52">
    <property type="entry name" value="ABC TRANSPORTER B FAMILY MEMBER 20-RELATED"/>
    <property type="match status" value="1"/>
</dbReference>
<feature type="domain" description="ABC transmembrane type-1" evidence="14">
    <location>
        <begin position="82"/>
        <end position="370"/>
    </location>
</feature>
<dbReference type="GO" id="GO:0140359">
    <property type="term" value="F:ABC-type transporter activity"/>
    <property type="evidence" value="ECO:0007669"/>
    <property type="project" value="InterPro"/>
</dbReference>
<dbReference type="GO" id="GO:0005524">
    <property type="term" value="F:ATP binding"/>
    <property type="evidence" value="ECO:0007669"/>
    <property type="project" value="UniProtKB-KW"/>
</dbReference>
<gene>
    <name evidence="15" type="ORF">CTI12_AA186790</name>
</gene>
<keyword evidence="7 15" id="KW-0067">ATP-binding</keyword>
<feature type="transmembrane region" description="Helical" evidence="12">
    <location>
        <begin position="341"/>
        <end position="358"/>
    </location>
</feature>
<feature type="transmembrane region" description="Helical" evidence="12">
    <location>
        <begin position="865"/>
        <end position="885"/>
    </location>
</feature>
<feature type="transmembrane region" description="Helical" evidence="12">
    <location>
        <begin position="1448"/>
        <end position="1467"/>
    </location>
</feature>
<keyword evidence="5" id="KW-0677">Repeat</keyword>
<evidence type="ECO:0000256" key="12">
    <source>
        <dbReference type="SAM" id="Phobius"/>
    </source>
</evidence>
<evidence type="ECO:0000313" key="16">
    <source>
        <dbReference type="Proteomes" id="UP000245207"/>
    </source>
</evidence>
<evidence type="ECO:0000259" key="13">
    <source>
        <dbReference type="PROSITE" id="PS50893"/>
    </source>
</evidence>
<dbReference type="GO" id="GO:0015267">
    <property type="term" value="F:channel activity"/>
    <property type="evidence" value="ECO:0007669"/>
    <property type="project" value="InterPro"/>
</dbReference>
<dbReference type="STRING" id="35608.A0A2U1P6K0"/>
<dbReference type="GO" id="GO:0005886">
    <property type="term" value="C:plasma membrane"/>
    <property type="evidence" value="ECO:0007669"/>
    <property type="project" value="TreeGrafter"/>
</dbReference>
<dbReference type="FunFam" id="3.40.50.300:FF:000240">
    <property type="entry name" value="ABC transporter B family member 20"/>
    <property type="match status" value="1"/>
</dbReference>
<feature type="transmembrane region" description="Helical" evidence="12">
    <location>
        <begin position="717"/>
        <end position="749"/>
    </location>
</feature>
<dbReference type="CDD" id="cd18577">
    <property type="entry name" value="ABC_6TM_Pgp_ABCB1_D1_like"/>
    <property type="match status" value="1"/>
</dbReference>
<evidence type="ECO:0000256" key="10">
    <source>
        <dbReference type="ARBA" id="ARBA00023180"/>
    </source>
</evidence>
<dbReference type="GO" id="GO:0016887">
    <property type="term" value="F:ATP hydrolysis activity"/>
    <property type="evidence" value="ECO:0007669"/>
    <property type="project" value="InterPro"/>
</dbReference>
<sequence length="1468" mass="162028">MFDFGWTPPHDVGPLTPVSENPEALDLTDESLRYFDTYTSRRNFLEENDEIEEEEEEVITPSAVPFTALFRCADVFDWILIVVGSLCAVVHGGSLVAYLHLFGKIVHLLSFRSSYTHELFDDFSQYALYVVYLGLTVFAASWIEVWCWILTAERQTAVIRTKYVQVILNQNMSFFDTYGNNGDIVNQVLTDVQVIQCALGEKVRDYIYNIAICLGALAIAFINSWQIAFLALATGPLIFASSGITKVLLHKCEEKLQDVYEHCASVAEEALSNIRTLYAFTNEAVAKHLYASSLQDALKYGILISLVQGLGLGFTYGFGMCSCALQLWVGRFLVTNGKCTGAEIITAIFAIILSGLGLNQATTNLYSFEQGRIAAYRLYEVIRHSGSAANSDGNVLVSVQGKIEFHNVYFSHPSCPLTPILSGLYLIIPAKKTIALVGKSGSGKRSLIPLLQRHYDPNMGEVLLDGVNIKSLKVEWFRRQMGLVTQEPALVYLSIADNISFGCPNTTLDQIEEAAKIAQVHAFISSLENGYDTQVGKSGLALTEELKIRISIARAVLLNPSIVLLDKVTNKLDLEAEKSVHETLRMITFGRSTIMLAWKLSLLKDADLIAVMEGGQCVKMGTHEEMMNSNGLYSEIVRCEEVVKLPERLPSKNEDGNNLKRADSLETRSNSDHKDSRYNPYSIKQLSDRSRPKEKHESKHQISPSFMRLVNLSLPEWLYAVLGGLGASIFGSFRPILAYVVGLIVTAYYKPDASHFDVDKWCLIIGCMAIIVLVATMLQHFYSGIMGEKMTERIRRMMFSAMLQSEVGWFDKDENNSDKLLSRLANDATYVRAAFSNQLSIAVQDFCAAFVAIIIGFSLEWRMASVALVTIPFLALSAITQRTWLSGFSRSSKDLHKKASMILEDVVRNISIVMSYCAGNETLRLYELYLKGVYKQTFIHGIIVGFVFGFSRFLLFACNAVLLWYTSISIRNGYVDLPTALREFIVFTFATFALVQPFRLAPTVHKSRKDLVDGFSIIDHVPEINFDEPNALKPVSAYGTIEFKNVNFCYPTCPEIMVLRDFTIKVDGGQTVGVIGISGSGKSTILSLILRFYDPVSGQILLDGKDLKQFNLRWLRSQLGLVQQEPVLFSTTIRENILYARNNASETEIKEAARIANAHHFISSLPKGYDTQVGPSGVELTPGQKLRIAIARVVLKNAPILLLDEADSMIEDESRRVVQEALDTLLIGSKTTILVARRPSTMRRVDKILVVNGGQIVEQGTHDSLAAIQDGLYSKLTQPRFVKGVLPHFLGSNTALYVITSSLEPLEIASDHIHFPTTPAGLISASIAHAFALFVAISVGANISGGHVNPAVTFEVFIGGHISLLRSVLYWVAQCLGSVVAYLLLKFATGGLETSAFALSSRVEGLGIIAPLAIGFIVGANILAGGAFDGASMNPVVSFGPAVVSWTWNIHWVYWLGPFLGVGLAALV</sequence>
<dbReference type="InterPro" id="IPR003439">
    <property type="entry name" value="ABC_transporter-like_ATP-bd"/>
</dbReference>
<dbReference type="OrthoDB" id="6500128at2759"/>
<dbReference type="PROSITE" id="PS50893">
    <property type="entry name" value="ABC_TRANSPORTER_2"/>
    <property type="match status" value="2"/>
</dbReference>
<dbReference type="InterPro" id="IPR023271">
    <property type="entry name" value="Aquaporin-like"/>
</dbReference>
<proteinExistence type="inferred from homology"/>
<keyword evidence="16" id="KW-1185">Reference proteome</keyword>
<keyword evidence="9 12" id="KW-0472">Membrane</keyword>
<evidence type="ECO:0000256" key="4">
    <source>
        <dbReference type="ARBA" id="ARBA00022692"/>
    </source>
</evidence>
<comment type="caution">
    <text evidence="15">The sequence shown here is derived from an EMBL/GenBank/DDBJ whole genome shotgun (WGS) entry which is preliminary data.</text>
</comment>
<dbReference type="InterPro" id="IPR003593">
    <property type="entry name" value="AAA+_ATPase"/>
</dbReference>
<dbReference type="InterPro" id="IPR000425">
    <property type="entry name" value="MIP"/>
</dbReference>
<evidence type="ECO:0000256" key="5">
    <source>
        <dbReference type="ARBA" id="ARBA00022737"/>
    </source>
</evidence>
<feature type="transmembrane region" description="Helical" evidence="12">
    <location>
        <begin position="938"/>
        <end position="964"/>
    </location>
</feature>
<protein>
    <submittedName>
        <fullName evidence="15">ATP-binding cassette subfamily C member 9</fullName>
    </submittedName>
</protein>
<organism evidence="15 16">
    <name type="scientific">Artemisia annua</name>
    <name type="common">Sweet wormwood</name>
    <dbReference type="NCBI Taxonomy" id="35608"/>
    <lineage>
        <taxon>Eukaryota</taxon>
        <taxon>Viridiplantae</taxon>
        <taxon>Streptophyta</taxon>
        <taxon>Embryophyta</taxon>
        <taxon>Tracheophyta</taxon>
        <taxon>Spermatophyta</taxon>
        <taxon>Magnoliopsida</taxon>
        <taxon>eudicotyledons</taxon>
        <taxon>Gunneridae</taxon>
        <taxon>Pentapetalae</taxon>
        <taxon>asterids</taxon>
        <taxon>campanulids</taxon>
        <taxon>Asterales</taxon>
        <taxon>Asteraceae</taxon>
        <taxon>Asteroideae</taxon>
        <taxon>Anthemideae</taxon>
        <taxon>Artemisiinae</taxon>
        <taxon>Artemisia</taxon>
    </lineage>
</organism>
<keyword evidence="10" id="KW-0325">Glycoprotein</keyword>
<dbReference type="SUPFAM" id="SSF52540">
    <property type="entry name" value="P-loop containing nucleoside triphosphate hydrolases"/>
    <property type="match status" value="2"/>
</dbReference>
<feature type="transmembrane region" description="Helical" evidence="12">
    <location>
        <begin position="206"/>
        <end position="222"/>
    </location>
</feature>
<feature type="transmembrane region" description="Helical" evidence="12">
    <location>
        <begin position="1322"/>
        <end position="1344"/>
    </location>
</feature>
<evidence type="ECO:0000256" key="6">
    <source>
        <dbReference type="ARBA" id="ARBA00022741"/>
    </source>
</evidence>
<keyword evidence="6" id="KW-0547">Nucleotide-binding</keyword>
<dbReference type="SUPFAM" id="SSF90123">
    <property type="entry name" value="ABC transporter transmembrane region"/>
    <property type="match status" value="2"/>
</dbReference>
<dbReference type="Gene3D" id="1.20.1560.10">
    <property type="entry name" value="ABC transporter type 1, transmembrane domain"/>
    <property type="match status" value="1"/>
</dbReference>
<dbReference type="Pfam" id="PF00230">
    <property type="entry name" value="MIP"/>
    <property type="match status" value="2"/>
</dbReference>
<evidence type="ECO:0000259" key="14">
    <source>
        <dbReference type="PROSITE" id="PS50929"/>
    </source>
</evidence>